<keyword evidence="3 7" id="KW-0560">Oxidoreductase</keyword>
<name>A0ABS6JS81_9BACI</name>
<dbReference type="PANTHER" id="PTHR13847">
    <property type="entry name" value="SARCOSINE DEHYDROGENASE-RELATED"/>
    <property type="match status" value="1"/>
</dbReference>
<organism evidence="7 8">
    <name type="scientific">Evansella alkalicola</name>
    <dbReference type="NCBI Taxonomy" id="745819"/>
    <lineage>
        <taxon>Bacteria</taxon>
        <taxon>Bacillati</taxon>
        <taxon>Bacillota</taxon>
        <taxon>Bacilli</taxon>
        <taxon>Bacillales</taxon>
        <taxon>Bacillaceae</taxon>
        <taxon>Evansella</taxon>
    </lineage>
</organism>
<dbReference type="EC" id="1.4.3.19" evidence="5"/>
<evidence type="ECO:0000313" key="8">
    <source>
        <dbReference type="Proteomes" id="UP000790580"/>
    </source>
</evidence>
<comment type="pathway">
    <text evidence="1">Cofactor biosynthesis; thiamine diphosphate biosynthesis.</text>
</comment>
<feature type="domain" description="FAD dependent oxidoreductase" evidence="6">
    <location>
        <begin position="5"/>
        <end position="350"/>
    </location>
</feature>
<accession>A0ABS6JS81</accession>
<dbReference type="Pfam" id="PF01266">
    <property type="entry name" value="DAO"/>
    <property type="match status" value="1"/>
</dbReference>
<evidence type="ECO:0000259" key="6">
    <source>
        <dbReference type="Pfam" id="PF01266"/>
    </source>
</evidence>
<proteinExistence type="predicted"/>
<evidence type="ECO:0000256" key="2">
    <source>
        <dbReference type="ARBA" id="ARBA00022977"/>
    </source>
</evidence>
<dbReference type="Proteomes" id="UP000790580">
    <property type="component" value="Unassembled WGS sequence"/>
</dbReference>
<keyword evidence="2" id="KW-0784">Thiamine biosynthesis</keyword>
<dbReference type="PANTHER" id="PTHR13847:SF289">
    <property type="entry name" value="GLYCINE OXIDASE"/>
    <property type="match status" value="1"/>
</dbReference>
<protein>
    <recommendedName>
        <fullName evidence="5">glycine oxidase</fullName>
        <ecNumber evidence="5">1.4.3.19</ecNumber>
    </recommendedName>
</protein>
<evidence type="ECO:0000256" key="4">
    <source>
        <dbReference type="ARBA" id="ARBA00049872"/>
    </source>
</evidence>
<dbReference type="SUPFAM" id="SSF54373">
    <property type="entry name" value="FAD-linked reductases, C-terminal domain"/>
    <property type="match status" value="1"/>
</dbReference>
<dbReference type="Gene3D" id="3.30.9.10">
    <property type="entry name" value="D-Amino Acid Oxidase, subunit A, domain 2"/>
    <property type="match status" value="1"/>
</dbReference>
<gene>
    <name evidence="7" type="primary">thiO</name>
    <name evidence="7" type="ORF">KS407_01070</name>
</gene>
<dbReference type="Gene3D" id="3.50.50.60">
    <property type="entry name" value="FAD/NAD(P)-binding domain"/>
    <property type="match status" value="1"/>
</dbReference>
<dbReference type="EMBL" id="JAHQCR010000010">
    <property type="protein sequence ID" value="MBU9720030.1"/>
    <property type="molecule type" value="Genomic_DNA"/>
</dbReference>
<evidence type="ECO:0000256" key="3">
    <source>
        <dbReference type="ARBA" id="ARBA00023002"/>
    </source>
</evidence>
<comment type="caution">
    <text evidence="7">The sequence shown here is derived from an EMBL/GenBank/DDBJ whole genome shotgun (WGS) entry which is preliminary data.</text>
</comment>
<dbReference type="InterPro" id="IPR036188">
    <property type="entry name" value="FAD/NAD-bd_sf"/>
</dbReference>
<evidence type="ECO:0000256" key="1">
    <source>
        <dbReference type="ARBA" id="ARBA00004948"/>
    </source>
</evidence>
<keyword evidence="8" id="KW-1185">Reference proteome</keyword>
<dbReference type="InterPro" id="IPR012727">
    <property type="entry name" value="Gly_oxidase_ThiO"/>
</dbReference>
<sequence length="372" mass="40901">MKEHILVLGGGVIGLATAFSLNRKGYKVTILEKNNCGGQASGAAAGMLAPYTEIGEDPDPFFKLCLDSLKMFKEWQHNVKDASGMDFEFTESGSIHVVYHESDILALETRIAWQREFGSKAEIITNQNQLKKLEPNLSEDVVAAIYSPEESHVFAPDYVKALKIACENGGVNIYENLGAASVDSWETAPVIKAADGTIFTGDKLVICSGAWTKELEDTFNIKIPVFPIRGQICAYELEQERVNHIITSSQGYLVPKSNGTLVNGASEDIAGFSTEVTEKGIDRLVNWNKRILPFLERMDPFHTWAGLRPATQDGFPLLGPLHNAPHIIFATGHYRNGILLSARTAEVVTNIISGEPLDPSSQQAFQPERFTF</sequence>
<dbReference type="NCBIfam" id="TIGR02352">
    <property type="entry name" value="thiamin_ThiO"/>
    <property type="match status" value="1"/>
</dbReference>
<reference evidence="7 8" key="1">
    <citation type="submission" date="2021-06" db="EMBL/GenBank/DDBJ databases">
        <title>Bacillus sp. RD4P76, an endophyte from a halophyte.</title>
        <authorList>
            <person name="Sun J.-Q."/>
        </authorList>
    </citation>
    <scope>NUCLEOTIDE SEQUENCE [LARGE SCALE GENOMIC DNA]</scope>
    <source>
        <strain evidence="7 8">JCM 17098</strain>
    </source>
</reference>
<evidence type="ECO:0000256" key="5">
    <source>
        <dbReference type="ARBA" id="ARBA00050018"/>
    </source>
</evidence>
<comment type="catalytic activity">
    <reaction evidence="4">
        <text>glycine + O2 + H2O = glyoxylate + H2O2 + NH4(+)</text>
        <dbReference type="Rhea" id="RHEA:11532"/>
        <dbReference type="ChEBI" id="CHEBI:15377"/>
        <dbReference type="ChEBI" id="CHEBI:15379"/>
        <dbReference type="ChEBI" id="CHEBI:16240"/>
        <dbReference type="ChEBI" id="CHEBI:28938"/>
        <dbReference type="ChEBI" id="CHEBI:36655"/>
        <dbReference type="ChEBI" id="CHEBI:57305"/>
        <dbReference type="EC" id="1.4.3.19"/>
    </reaction>
</comment>
<dbReference type="SUPFAM" id="SSF51905">
    <property type="entry name" value="FAD/NAD(P)-binding domain"/>
    <property type="match status" value="1"/>
</dbReference>
<dbReference type="InterPro" id="IPR006076">
    <property type="entry name" value="FAD-dep_OxRdtase"/>
</dbReference>
<evidence type="ECO:0000313" key="7">
    <source>
        <dbReference type="EMBL" id="MBU9720030.1"/>
    </source>
</evidence>
<dbReference type="GO" id="GO:0043799">
    <property type="term" value="F:glycine oxidase activity"/>
    <property type="evidence" value="ECO:0007669"/>
    <property type="project" value="UniProtKB-EC"/>
</dbReference>